<keyword evidence="2" id="KW-0413">Isomerase</keyword>
<dbReference type="EMBL" id="RYFI01000002">
    <property type="protein sequence ID" value="RXF74935.1"/>
    <property type="molecule type" value="Genomic_DNA"/>
</dbReference>
<dbReference type="RefSeq" id="WP_128775926.1">
    <property type="nucleotide sequence ID" value="NZ_RYFI01000002.1"/>
</dbReference>
<dbReference type="InterPro" id="IPR020103">
    <property type="entry name" value="PsdUridine_synth_cat_dom_sf"/>
</dbReference>
<dbReference type="GO" id="GO:0000455">
    <property type="term" value="P:enzyme-directed rRNA pseudouridine synthesis"/>
    <property type="evidence" value="ECO:0007669"/>
    <property type="project" value="TreeGrafter"/>
</dbReference>
<evidence type="ECO:0000259" key="5">
    <source>
        <dbReference type="Pfam" id="PF00849"/>
    </source>
</evidence>
<protein>
    <submittedName>
        <fullName evidence="6">RluA family pseudouridine synthase</fullName>
    </submittedName>
</protein>
<dbReference type="GO" id="GO:0009982">
    <property type="term" value="F:pseudouridine synthase activity"/>
    <property type="evidence" value="ECO:0007669"/>
    <property type="project" value="InterPro"/>
</dbReference>
<dbReference type="InterPro" id="IPR006145">
    <property type="entry name" value="PsdUridine_synth_RsuA/RluA"/>
</dbReference>
<evidence type="ECO:0000256" key="2">
    <source>
        <dbReference type="ARBA" id="ARBA00023235"/>
    </source>
</evidence>
<dbReference type="GO" id="GO:0003723">
    <property type="term" value="F:RNA binding"/>
    <property type="evidence" value="ECO:0007669"/>
    <property type="project" value="UniProtKB-KW"/>
</dbReference>
<evidence type="ECO:0000313" key="6">
    <source>
        <dbReference type="EMBL" id="RXF74935.1"/>
    </source>
</evidence>
<dbReference type="Gene3D" id="3.10.290.10">
    <property type="entry name" value="RNA-binding S4 domain"/>
    <property type="match status" value="1"/>
</dbReference>
<dbReference type="SUPFAM" id="SSF55174">
    <property type="entry name" value="Alpha-L RNA-binding motif"/>
    <property type="match status" value="1"/>
</dbReference>
<dbReference type="AlphaFoldDB" id="A0A4Q0MN56"/>
<evidence type="ECO:0000256" key="1">
    <source>
        <dbReference type="ARBA" id="ARBA00010876"/>
    </source>
</evidence>
<evidence type="ECO:0000256" key="3">
    <source>
        <dbReference type="PROSITE-ProRule" id="PRU00182"/>
    </source>
</evidence>
<gene>
    <name evidence="6" type="ORF">EK403_02415</name>
</gene>
<dbReference type="PANTHER" id="PTHR21600:SF44">
    <property type="entry name" value="RIBOSOMAL LARGE SUBUNIT PSEUDOURIDINE SYNTHASE D"/>
    <property type="match status" value="1"/>
</dbReference>
<feature type="domain" description="Pseudouridine synthase RsuA/RluA-like" evidence="5">
    <location>
        <begin position="177"/>
        <end position="333"/>
    </location>
</feature>
<dbReference type="CDD" id="cd02869">
    <property type="entry name" value="PseudoU_synth_RluA_like"/>
    <property type="match status" value="1"/>
</dbReference>
<evidence type="ECO:0000313" key="7">
    <source>
        <dbReference type="Proteomes" id="UP000289708"/>
    </source>
</evidence>
<dbReference type="OrthoDB" id="9807829at2"/>
<dbReference type="PROSITE" id="PS01129">
    <property type="entry name" value="PSI_RLU"/>
    <property type="match status" value="1"/>
</dbReference>
<sequence length="410" mass="44599">MSKAPARGPRGASKRGGSIFGARRPDGRPTRAAAKKAADGQFRAPAKPRPAVNPKDEVRLETAKPLPSLPGKSAGVQSIPVRAAEEGMRLDRWFKERFPALAFGHLQKLCRTGQIRVDGARAKTATRLSAGMTVRVPPLKDESEGEGGVAKPAVRRPEIDDRDARELKAMTLHEDRDVLVLNKPFGLAVQGGSGMTRHVDGMLASLRDRDGQKPRLVHRIDKDTAGVLVVAKTRLAASELARAFRSRFARKVYWALVPGVPRVRQGRISTYLAKGEGDGPAGERMMVAEHGDDGASHALTYYAVVDHAGHKLSWLSLKPVTGRTHQLRAHCAHIGHPIVGDPKYFNVENWELPGGLQNRLHLLARRLVLPLPSGNVLDVSAPLPPHMAQSWSLLGFDASRYDPIVDAPED</sequence>
<dbReference type="PANTHER" id="PTHR21600">
    <property type="entry name" value="MITOCHONDRIAL RNA PSEUDOURIDINE SYNTHASE"/>
    <property type="match status" value="1"/>
</dbReference>
<keyword evidence="7" id="KW-1185">Reference proteome</keyword>
<dbReference type="InterPro" id="IPR036986">
    <property type="entry name" value="S4_RNA-bd_sf"/>
</dbReference>
<feature type="region of interest" description="Disordered" evidence="4">
    <location>
        <begin position="1"/>
        <end position="75"/>
    </location>
</feature>
<dbReference type="Proteomes" id="UP000289708">
    <property type="component" value="Unassembled WGS sequence"/>
</dbReference>
<accession>A0A4Q0MN56</accession>
<dbReference type="GO" id="GO:0140098">
    <property type="term" value="F:catalytic activity, acting on RNA"/>
    <property type="evidence" value="ECO:0007669"/>
    <property type="project" value="UniProtKB-ARBA"/>
</dbReference>
<dbReference type="InterPro" id="IPR006224">
    <property type="entry name" value="PsdUridine_synth_RluA-like_CS"/>
</dbReference>
<comment type="caution">
    <text evidence="6">The sequence shown here is derived from an EMBL/GenBank/DDBJ whole genome shotgun (WGS) entry which is preliminary data.</text>
</comment>
<keyword evidence="3" id="KW-0694">RNA-binding</keyword>
<dbReference type="SUPFAM" id="SSF55120">
    <property type="entry name" value="Pseudouridine synthase"/>
    <property type="match status" value="1"/>
</dbReference>
<reference evidence="6 7" key="1">
    <citation type="submission" date="2018-12" db="EMBL/GenBank/DDBJ databases">
        <title>bacterium Hansschlegelia zhihuaiae S113.</title>
        <authorList>
            <person name="He J."/>
        </authorList>
    </citation>
    <scope>NUCLEOTIDE SEQUENCE [LARGE SCALE GENOMIC DNA]</scope>
    <source>
        <strain evidence="6 7">S 113</strain>
    </source>
</reference>
<dbReference type="InterPro" id="IPR050188">
    <property type="entry name" value="RluA_PseudoU_synthase"/>
</dbReference>
<comment type="similarity">
    <text evidence="1">Belongs to the pseudouridine synthase RluA family.</text>
</comment>
<name>A0A4Q0MN56_9HYPH</name>
<dbReference type="Gene3D" id="3.30.2350.10">
    <property type="entry name" value="Pseudouridine synthase"/>
    <property type="match status" value="1"/>
</dbReference>
<proteinExistence type="inferred from homology"/>
<dbReference type="Pfam" id="PF00849">
    <property type="entry name" value="PseudoU_synth_2"/>
    <property type="match status" value="1"/>
</dbReference>
<dbReference type="PROSITE" id="PS50889">
    <property type="entry name" value="S4"/>
    <property type="match status" value="1"/>
</dbReference>
<organism evidence="6 7">
    <name type="scientific">Hansschlegelia zhihuaiae</name>
    <dbReference type="NCBI Taxonomy" id="405005"/>
    <lineage>
        <taxon>Bacteria</taxon>
        <taxon>Pseudomonadati</taxon>
        <taxon>Pseudomonadota</taxon>
        <taxon>Alphaproteobacteria</taxon>
        <taxon>Hyphomicrobiales</taxon>
        <taxon>Methylopilaceae</taxon>
        <taxon>Hansschlegelia</taxon>
    </lineage>
</organism>
<evidence type="ECO:0000256" key="4">
    <source>
        <dbReference type="SAM" id="MobiDB-lite"/>
    </source>
</evidence>